<evidence type="ECO:0000313" key="1">
    <source>
        <dbReference type="EMBL" id="SAP16257.1"/>
    </source>
</evidence>
<dbReference type="EMBL" id="LT559120">
    <property type="protein sequence ID" value="SAP16257.1"/>
    <property type="molecule type" value="Genomic_DNA"/>
</dbReference>
<reference evidence="1" key="1">
    <citation type="submission" date="2016-04" db="EMBL/GenBank/DDBJ databases">
        <authorList>
            <person name="Evans L.H."/>
            <person name="Alamgir A."/>
            <person name="Owens N."/>
            <person name="Weber N.D."/>
            <person name="Virtaneva K."/>
            <person name="Barbian K."/>
            <person name="Babar A."/>
            <person name="Rosenke K."/>
        </authorList>
    </citation>
    <scope>NUCLEOTIDE SEQUENCE</scope>
    <source>
        <strain evidence="1">Nono1</strain>
    </source>
</reference>
<organism evidence="1">
    <name type="scientific">Nonomuraea gerenzanensis</name>
    <dbReference type="NCBI Taxonomy" id="93944"/>
    <lineage>
        <taxon>Bacteria</taxon>
        <taxon>Bacillati</taxon>
        <taxon>Actinomycetota</taxon>
        <taxon>Actinomycetes</taxon>
        <taxon>Streptosporangiales</taxon>
        <taxon>Streptosporangiaceae</taxon>
        <taxon>Nonomuraea</taxon>
    </lineage>
</organism>
<sequence>MARFRNISGEDRHVGRVDGPVVAAGEVVPVDEDVTGQSDDAYIVGSGDEARAWPKSTWELLEEPKSRKASE</sequence>
<name>A0A1M4BKU6_9ACTN</name>
<dbReference type="AlphaFoldDB" id="A0A1M4BKU6"/>
<dbReference type="RefSeq" id="WP_225267174.1">
    <property type="nucleotide sequence ID" value="NZ_CP084058.1"/>
</dbReference>
<proteinExistence type="predicted"/>
<accession>A0A1M4BKU6</accession>
<gene>
    <name evidence="1" type="ORF">BN4615_P10920</name>
</gene>
<protein>
    <submittedName>
        <fullName evidence="1">Uncharacterized protein</fullName>
    </submittedName>
</protein>